<dbReference type="Proteomes" id="UP000824265">
    <property type="component" value="Unassembled WGS sequence"/>
</dbReference>
<evidence type="ECO:0000256" key="1">
    <source>
        <dbReference type="SAM" id="SignalP"/>
    </source>
</evidence>
<proteinExistence type="predicted"/>
<accession>A0A9D1R7A4</accession>
<comment type="caution">
    <text evidence="2">The sequence shown here is derived from an EMBL/GenBank/DDBJ whole genome shotgun (WGS) entry which is preliminary data.</text>
</comment>
<evidence type="ECO:0000313" key="2">
    <source>
        <dbReference type="EMBL" id="HIW82255.1"/>
    </source>
</evidence>
<gene>
    <name evidence="2" type="ORF">H9742_12195</name>
</gene>
<evidence type="ECO:0000313" key="3">
    <source>
        <dbReference type="Proteomes" id="UP000824265"/>
    </source>
</evidence>
<reference evidence="2" key="1">
    <citation type="journal article" date="2021" name="PeerJ">
        <title>Extensive microbial diversity within the chicken gut microbiome revealed by metagenomics and culture.</title>
        <authorList>
            <person name="Gilroy R."/>
            <person name="Ravi A."/>
            <person name="Getino M."/>
            <person name="Pursley I."/>
            <person name="Horton D.L."/>
            <person name="Alikhan N.F."/>
            <person name="Baker D."/>
            <person name="Gharbi K."/>
            <person name="Hall N."/>
            <person name="Watson M."/>
            <person name="Adriaenssens E.M."/>
            <person name="Foster-Nyarko E."/>
            <person name="Jarju S."/>
            <person name="Secka A."/>
            <person name="Antonio M."/>
            <person name="Oren A."/>
            <person name="Chaudhuri R.R."/>
            <person name="La Ragione R."/>
            <person name="Hildebrand F."/>
            <person name="Pallen M.J."/>
        </authorList>
    </citation>
    <scope>NUCLEOTIDE SEQUENCE</scope>
    <source>
        <strain evidence="2">CHK195-6426</strain>
    </source>
</reference>
<feature type="signal peptide" evidence="1">
    <location>
        <begin position="1"/>
        <end position="24"/>
    </location>
</feature>
<evidence type="ECO:0008006" key="4">
    <source>
        <dbReference type="Google" id="ProtNLM"/>
    </source>
</evidence>
<sequence length="189" mass="20436">MNKRNWTAVCAFLCALLLTGCGQAKVPDVVDTPSLAVDKDGTVTSYLVDVFDKEYYNIDGLAAMVSEEAAAYNAQKQSGETEPVFVEKVEELEDGSGKVVVVLKYDSTDTFSDYNNGVLFYGTIAQAQEEGYELEAADAEDGQYVLITDQKVKLYCPRKAVRAGGGAVLEEDGSVDASAAENMAYVFMK</sequence>
<dbReference type="AlphaFoldDB" id="A0A9D1R7A4"/>
<organism evidence="2 3">
    <name type="scientific">Candidatus Acetatifactor stercoripullorum</name>
    <dbReference type="NCBI Taxonomy" id="2838414"/>
    <lineage>
        <taxon>Bacteria</taxon>
        <taxon>Bacillati</taxon>
        <taxon>Bacillota</taxon>
        <taxon>Clostridia</taxon>
        <taxon>Lachnospirales</taxon>
        <taxon>Lachnospiraceae</taxon>
        <taxon>Acetatifactor</taxon>
    </lineage>
</organism>
<keyword evidence="1" id="KW-0732">Signal</keyword>
<feature type="chain" id="PRO_5039657744" description="Lipoprotein" evidence="1">
    <location>
        <begin position="25"/>
        <end position="189"/>
    </location>
</feature>
<protein>
    <recommendedName>
        <fullName evidence="4">Lipoprotein</fullName>
    </recommendedName>
</protein>
<name>A0A9D1R7A4_9FIRM</name>
<reference evidence="2" key="2">
    <citation type="submission" date="2021-04" db="EMBL/GenBank/DDBJ databases">
        <authorList>
            <person name="Gilroy R."/>
        </authorList>
    </citation>
    <scope>NUCLEOTIDE SEQUENCE</scope>
    <source>
        <strain evidence="2">CHK195-6426</strain>
    </source>
</reference>
<dbReference type="PROSITE" id="PS51257">
    <property type="entry name" value="PROKAR_LIPOPROTEIN"/>
    <property type="match status" value="1"/>
</dbReference>
<dbReference type="EMBL" id="DXGH01000069">
    <property type="protein sequence ID" value="HIW82255.1"/>
    <property type="molecule type" value="Genomic_DNA"/>
</dbReference>